<feature type="transmembrane region" description="Helical" evidence="1">
    <location>
        <begin position="70"/>
        <end position="90"/>
    </location>
</feature>
<evidence type="ECO:0000313" key="2">
    <source>
        <dbReference type="EMBL" id="SFJ49175.1"/>
    </source>
</evidence>
<feature type="transmembrane region" description="Helical" evidence="1">
    <location>
        <begin position="141"/>
        <end position="159"/>
    </location>
</feature>
<keyword evidence="1" id="KW-1133">Transmembrane helix</keyword>
<dbReference type="InterPro" id="IPR009793">
    <property type="entry name" value="DUF1361"/>
</dbReference>
<gene>
    <name evidence="2" type="ORF">SAMN05443431_108125</name>
</gene>
<protein>
    <submittedName>
        <fullName evidence="2">Uncharacterized membrane protein</fullName>
    </submittedName>
</protein>
<dbReference type="RefSeq" id="WP_090841411.1">
    <property type="nucleotide sequence ID" value="NZ_FORM01000008.1"/>
</dbReference>
<accession>A0A1I3RS64</accession>
<dbReference type="AlphaFoldDB" id="A0A1I3RS64"/>
<name>A0A1I3RS64_9FLAO</name>
<keyword evidence="3" id="KW-1185">Reference proteome</keyword>
<feature type="transmembrane region" description="Helical" evidence="1">
    <location>
        <begin position="191"/>
        <end position="212"/>
    </location>
</feature>
<dbReference type="STRING" id="1144750.SAMN05443431_108125"/>
<dbReference type="EMBL" id="FORM01000008">
    <property type="protein sequence ID" value="SFJ49175.1"/>
    <property type="molecule type" value="Genomic_DNA"/>
</dbReference>
<dbReference type="Proteomes" id="UP000199559">
    <property type="component" value="Unassembled WGS sequence"/>
</dbReference>
<evidence type="ECO:0000256" key="1">
    <source>
        <dbReference type="SAM" id="Phobius"/>
    </source>
</evidence>
<dbReference type="Pfam" id="PF07099">
    <property type="entry name" value="DUF1361"/>
    <property type="match status" value="1"/>
</dbReference>
<feature type="transmembrane region" description="Helical" evidence="1">
    <location>
        <begin position="102"/>
        <end position="121"/>
    </location>
</feature>
<keyword evidence="1" id="KW-0812">Transmembrane</keyword>
<sequence>MKTIRQFIAAETKTISVLILLSAFSILLLLFRIKLTQSHYFLFLVWNLFLAGIPYAITSYLKTLKHINTLSLLIIGSVWLVFLPNAPYIITDLFHLRYSSAHLVWLDTLIIIVFAITGLIFFYKSVLTMESIIKTYVEKRVVAFMLPVLFILVGFGVYLGRFLRFNSWEIINKPWTIITTILEIITHPRTHSAACFFTICFGLFLGVFYYIVKTTTIENKKRL</sequence>
<keyword evidence="1" id="KW-0472">Membrane</keyword>
<feature type="transmembrane region" description="Helical" evidence="1">
    <location>
        <begin position="39"/>
        <end position="58"/>
    </location>
</feature>
<evidence type="ECO:0000313" key="3">
    <source>
        <dbReference type="Proteomes" id="UP000199559"/>
    </source>
</evidence>
<proteinExistence type="predicted"/>
<feature type="transmembrane region" description="Helical" evidence="1">
    <location>
        <begin position="12"/>
        <end position="33"/>
    </location>
</feature>
<reference evidence="3" key="1">
    <citation type="submission" date="2016-10" db="EMBL/GenBank/DDBJ databases">
        <authorList>
            <person name="Varghese N."/>
            <person name="Submissions S."/>
        </authorList>
    </citation>
    <scope>NUCLEOTIDE SEQUENCE [LARGE SCALE GENOMIC DNA]</scope>
    <source>
        <strain evidence="3">DSM 28881</strain>
    </source>
</reference>
<organism evidence="2 3">
    <name type="scientific">Olleya namhaensis</name>
    <dbReference type="NCBI Taxonomy" id="1144750"/>
    <lineage>
        <taxon>Bacteria</taxon>
        <taxon>Pseudomonadati</taxon>
        <taxon>Bacteroidota</taxon>
        <taxon>Flavobacteriia</taxon>
        <taxon>Flavobacteriales</taxon>
        <taxon>Flavobacteriaceae</taxon>
    </lineage>
</organism>